<gene>
    <name evidence="5" type="ORF">ACJMK2_034262</name>
</gene>
<dbReference type="PANTHER" id="PTHR11592">
    <property type="entry name" value="GLUTATHIONE PEROXIDASE"/>
    <property type="match status" value="1"/>
</dbReference>
<protein>
    <recommendedName>
        <fullName evidence="4">Glutathione peroxidase</fullName>
    </recommendedName>
</protein>
<dbReference type="Proteomes" id="UP001634394">
    <property type="component" value="Unassembled WGS sequence"/>
</dbReference>
<proteinExistence type="inferred from homology"/>
<dbReference type="PRINTS" id="PR01011">
    <property type="entry name" value="GLUTPROXDASE"/>
</dbReference>
<dbReference type="InterPro" id="IPR000889">
    <property type="entry name" value="Glutathione_peroxidase"/>
</dbReference>
<dbReference type="InterPro" id="IPR036249">
    <property type="entry name" value="Thioredoxin-like_sf"/>
</dbReference>
<dbReference type="GO" id="GO:0004601">
    <property type="term" value="F:peroxidase activity"/>
    <property type="evidence" value="ECO:0007669"/>
    <property type="project" value="UniProtKB-KW"/>
</dbReference>
<dbReference type="PROSITE" id="PS51355">
    <property type="entry name" value="GLUTATHIONE_PEROXID_3"/>
    <property type="match status" value="1"/>
</dbReference>
<evidence type="ECO:0000256" key="4">
    <source>
        <dbReference type="RuleBase" id="RU000499"/>
    </source>
</evidence>
<reference evidence="5 6" key="1">
    <citation type="submission" date="2024-11" db="EMBL/GenBank/DDBJ databases">
        <title>Chromosome-level genome assembly of the freshwater bivalve Anodonta woodiana.</title>
        <authorList>
            <person name="Chen X."/>
        </authorList>
    </citation>
    <scope>NUCLEOTIDE SEQUENCE [LARGE SCALE GENOMIC DNA]</scope>
    <source>
        <strain evidence="5">MN2024</strain>
        <tissue evidence="5">Gills</tissue>
    </source>
</reference>
<dbReference type="PANTHER" id="PTHR11592:SF81">
    <property type="entry name" value="GLUTATHIONE PEROXIDASE"/>
    <property type="match status" value="1"/>
</dbReference>
<comment type="similarity">
    <text evidence="1 4">Belongs to the glutathione peroxidase family.</text>
</comment>
<dbReference type="AlphaFoldDB" id="A0ABD3WUF2"/>
<dbReference type="Pfam" id="PF00255">
    <property type="entry name" value="GSHPx"/>
    <property type="match status" value="1"/>
</dbReference>
<dbReference type="Gene3D" id="3.40.30.10">
    <property type="entry name" value="Glutaredoxin"/>
    <property type="match status" value="1"/>
</dbReference>
<name>A0ABD3WUF2_SINWO</name>
<dbReference type="SUPFAM" id="SSF52833">
    <property type="entry name" value="Thioredoxin-like"/>
    <property type="match status" value="1"/>
</dbReference>
<evidence type="ECO:0000256" key="2">
    <source>
        <dbReference type="ARBA" id="ARBA00022559"/>
    </source>
</evidence>
<keyword evidence="2 4" id="KW-0575">Peroxidase</keyword>
<sequence>MLIFCQWLTTPHYLGLNALVTKFETQGLVVIGFPCDDFNLQEPGTNATEILNGLKYVRPGNGYEPKFTLTQKIDVNGDKEHPIYTYLKSYCGPTSDTFETTDMLHYSPIRVSDVRWNFEAFLITKTGIPAYRYSPDTMPSDLTPDIIALLENNPVFKDNSILQIPY</sequence>
<dbReference type="EMBL" id="JBJQND010000005">
    <property type="protein sequence ID" value="KAL3876413.1"/>
    <property type="molecule type" value="Genomic_DNA"/>
</dbReference>
<keyword evidence="3 4" id="KW-0560">Oxidoreductase</keyword>
<comment type="caution">
    <text evidence="5">The sequence shown here is derived from an EMBL/GenBank/DDBJ whole genome shotgun (WGS) entry which is preliminary data.</text>
</comment>
<evidence type="ECO:0000256" key="1">
    <source>
        <dbReference type="ARBA" id="ARBA00006926"/>
    </source>
</evidence>
<dbReference type="PIRSF" id="PIRSF000303">
    <property type="entry name" value="Glutathion_perox"/>
    <property type="match status" value="1"/>
</dbReference>
<accession>A0ABD3WUF2</accession>
<evidence type="ECO:0000256" key="3">
    <source>
        <dbReference type="ARBA" id="ARBA00023002"/>
    </source>
</evidence>
<evidence type="ECO:0000313" key="6">
    <source>
        <dbReference type="Proteomes" id="UP001634394"/>
    </source>
</evidence>
<keyword evidence="6" id="KW-1185">Reference proteome</keyword>
<organism evidence="5 6">
    <name type="scientific">Sinanodonta woodiana</name>
    <name type="common">Chinese pond mussel</name>
    <name type="synonym">Anodonta woodiana</name>
    <dbReference type="NCBI Taxonomy" id="1069815"/>
    <lineage>
        <taxon>Eukaryota</taxon>
        <taxon>Metazoa</taxon>
        <taxon>Spiralia</taxon>
        <taxon>Lophotrochozoa</taxon>
        <taxon>Mollusca</taxon>
        <taxon>Bivalvia</taxon>
        <taxon>Autobranchia</taxon>
        <taxon>Heteroconchia</taxon>
        <taxon>Palaeoheterodonta</taxon>
        <taxon>Unionida</taxon>
        <taxon>Unionoidea</taxon>
        <taxon>Unionidae</taxon>
        <taxon>Unioninae</taxon>
        <taxon>Sinanodonta</taxon>
    </lineage>
</organism>
<evidence type="ECO:0000313" key="5">
    <source>
        <dbReference type="EMBL" id="KAL3876413.1"/>
    </source>
</evidence>